<feature type="region of interest" description="Disordered" evidence="3">
    <location>
        <begin position="1"/>
        <end position="34"/>
    </location>
</feature>
<name>A0A365GVS3_9ACTN</name>
<dbReference type="InterPro" id="IPR003593">
    <property type="entry name" value="AAA+_ATPase"/>
</dbReference>
<evidence type="ECO:0000259" key="4">
    <source>
        <dbReference type="PROSITE" id="PS50893"/>
    </source>
</evidence>
<dbReference type="GO" id="GO:0005524">
    <property type="term" value="F:ATP binding"/>
    <property type="evidence" value="ECO:0007669"/>
    <property type="project" value="UniProtKB-KW"/>
</dbReference>
<dbReference type="OrthoDB" id="7875923at2"/>
<protein>
    <submittedName>
        <fullName evidence="5">Sugar ABC transporter ATP-binding protein</fullName>
    </submittedName>
</protein>
<dbReference type="Pfam" id="PF00005">
    <property type="entry name" value="ABC_tran"/>
    <property type="match status" value="1"/>
</dbReference>
<evidence type="ECO:0000256" key="3">
    <source>
        <dbReference type="SAM" id="MobiDB-lite"/>
    </source>
</evidence>
<gene>
    <name evidence="5" type="ORF">DPM19_33385</name>
</gene>
<dbReference type="SUPFAM" id="SSF52540">
    <property type="entry name" value="P-loop containing nucleoside triphosphate hydrolases"/>
    <property type="match status" value="1"/>
</dbReference>
<dbReference type="CDD" id="cd03216">
    <property type="entry name" value="ABC_Carb_Monos_I"/>
    <property type="match status" value="1"/>
</dbReference>
<evidence type="ECO:0000256" key="2">
    <source>
        <dbReference type="ARBA" id="ARBA00022840"/>
    </source>
</evidence>
<evidence type="ECO:0000256" key="1">
    <source>
        <dbReference type="ARBA" id="ARBA00022741"/>
    </source>
</evidence>
<dbReference type="Gene3D" id="3.40.50.300">
    <property type="entry name" value="P-loop containing nucleotide triphosphate hydrolases"/>
    <property type="match status" value="1"/>
</dbReference>
<dbReference type="InterPro" id="IPR050107">
    <property type="entry name" value="ABC_carbohydrate_import_ATPase"/>
</dbReference>
<dbReference type="SMART" id="SM00382">
    <property type="entry name" value="AAA"/>
    <property type="match status" value="1"/>
</dbReference>
<dbReference type="PROSITE" id="PS50893">
    <property type="entry name" value="ABC_TRANSPORTER_2"/>
    <property type="match status" value="1"/>
</dbReference>
<proteinExistence type="predicted"/>
<keyword evidence="6" id="KW-1185">Reference proteome</keyword>
<comment type="caution">
    <text evidence="5">The sequence shown here is derived from an EMBL/GenBank/DDBJ whole genome shotgun (WGS) entry which is preliminary data.</text>
</comment>
<feature type="domain" description="ABC transporter" evidence="4">
    <location>
        <begin position="39"/>
        <end position="276"/>
    </location>
</feature>
<sequence>MNLTGRARPVADPAGRLVARSGLPTGASPRWEPPVTPLLDVRGVDKSFGPVQVLHEAALSVHPGEVTALVGDNGAGKSTLIKCLGGILPMDAGDVLFEGRPVRVSGPRDAAELGIEIVHQDFALCDNLSVAENMFLGRERRRGLVLDEADMERRAAQALAALSIRTVGSVRRPVGSLAGGQRQSVAIARAMLWGSRVVVLDEPTASLGLAHAQQVLEAARKLADRGLAVVLISHNMNDVFSVADRITALFLGRTVAQVRASEVTHTQVVELITSGRVTPTL</sequence>
<keyword evidence="1" id="KW-0547">Nucleotide-binding</keyword>
<dbReference type="PANTHER" id="PTHR43790:SF8">
    <property type="entry name" value="SUGAR ABC TRANSPORTER ATP-BINDING PROTEIN"/>
    <property type="match status" value="1"/>
</dbReference>
<reference evidence="5 6" key="1">
    <citation type="submission" date="2018-06" db="EMBL/GenBank/DDBJ databases">
        <title>Actinomadura craniellae sp. nov. isolated from marine sponge Craniella sp.</title>
        <authorList>
            <person name="Li L."/>
            <person name="Xu Q.H."/>
            <person name="Lin H.W."/>
            <person name="Lu Y.H."/>
        </authorList>
    </citation>
    <scope>NUCLEOTIDE SEQUENCE [LARGE SCALE GENOMIC DNA]</scope>
    <source>
        <strain evidence="5 6">LHW63021</strain>
    </source>
</reference>
<keyword evidence="2 5" id="KW-0067">ATP-binding</keyword>
<accession>A0A365GVS3</accession>
<dbReference type="EMBL" id="QLYX01000024">
    <property type="protein sequence ID" value="RAY10858.1"/>
    <property type="molecule type" value="Genomic_DNA"/>
</dbReference>
<dbReference type="GO" id="GO:0016887">
    <property type="term" value="F:ATP hydrolysis activity"/>
    <property type="evidence" value="ECO:0007669"/>
    <property type="project" value="InterPro"/>
</dbReference>
<evidence type="ECO:0000313" key="6">
    <source>
        <dbReference type="Proteomes" id="UP000251891"/>
    </source>
</evidence>
<evidence type="ECO:0000313" key="5">
    <source>
        <dbReference type="EMBL" id="RAY10858.1"/>
    </source>
</evidence>
<dbReference type="Proteomes" id="UP000251891">
    <property type="component" value="Unassembled WGS sequence"/>
</dbReference>
<dbReference type="AlphaFoldDB" id="A0A365GVS3"/>
<dbReference type="InterPro" id="IPR003439">
    <property type="entry name" value="ABC_transporter-like_ATP-bd"/>
</dbReference>
<dbReference type="PANTHER" id="PTHR43790">
    <property type="entry name" value="CARBOHYDRATE TRANSPORT ATP-BINDING PROTEIN MG119-RELATED"/>
    <property type="match status" value="1"/>
</dbReference>
<dbReference type="InterPro" id="IPR027417">
    <property type="entry name" value="P-loop_NTPase"/>
</dbReference>
<organism evidence="5 6">
    <name type="scientific">Actinomadura craniellae</name>
    <dbReference type="NCBI Taxonomy" id="2231787"/>
    <lineage>
        <taxon>Bacteria</taxon>
        <taxon>Bacillati</taxon>
        <taxon>Actinomycetota</taxon>
        <taxon>Actinomycetes</taxon>
        <taxon>Streptosporangiales</taxon>
        <taxon>Thermomonosporaceae</taxon>
        <taxon>Actinomadura</taxon>
    </lineage>
</organism>